<dbReference type="RefSeq" id="WP_343935014.1">
    <property type="nucleotide sequence ID" value="NZ_BAAABU010000007.1"/>
</dbReference>
<evidence type="ECO:0000259" key="4">
    <source>
        <dbReference type="Pfam" id="PF00849"/>
    </source>
</evidence>
<dbReference type="Pfam" id="PF00849">
    <property type="entry name" value="PseudoU_synth_2"/>
    <property type="match status" value="1"/>
</dbReference>
<comment type="catalytic activity">
    <reaction evidence="1">
        <text>a uridine in RNA = a pseudouridine in RNA</text>
        <dbReference type="Rhea" id="RHEA:48348"/>
        <dbReference type="Rhea" id="RHEA-COMP:12068"/>
        <dbReference type="Rhea" id="RHEA-COMP:12069"/>
        <dbReference type="ChEBI" id="CHEBI:65314"/>
        <dbReference type="ChEBI" id="CHEBI:65315"/>
    </reaction>
</comment>
<reference evidence="6" key="1">
    <citation type="journal article" date="2019" name="Int. J. Syst. Evol. Microbiol.">
        <title>The Global Catalogue of Microorganisms (GCM) 10K type strain sequencing project: providing services to taxonomists for standard genome sequencing and annotation.</title>
        <authorList>
            <consortium name="The Broad Institute Genomics Platform"/>
            <consortium name="The Broad Institute Genome Sequencing Center for Infectious Disease"/>
            <person name="Wu L."/>
            <person name="Ma J."/>
        </authorList>
    </citation>
    <scope>NUCLEOTIDE SEQUENCE [LARGE SCALE GENOMIC DNA]</scope>
    <source>
        <strain evidence="6">JCM 3380</strain>
    </source>
</reference>
<evidence type="ECO:0000256" key="1">
    <source>
        <dbReference type="ARBA" id="ARBA00000073"/>
    </source>
</evidence>
<gene>
    <name evidence="5" type="ORF">GCM10010492_36280</name>
</gene>
<dbReference type="PROSITE" id="PS01129">
    <property type="entry name" value="PSI_RLU"/>
    <property type="match status" value="1"/>
</dbReference>
<name>A0ABP3DMP0_9PSEU</name>
<dbReference type="PANTHER" id="PTHR21600">
    <property type="entry name" value="MITOCHONDRIAL RNA PSEUDOURIDINE SYNTHASE"/>
    <property type="match status" value="1"/>
</dbReference>
<dbReference type="InterPro" id="IPR006145">
    <property type="entry name" value="PsdUridine_synth_RsuA/RluA"/>
</dbReference>
<proteinExistence type="predicted"/>
<evidence type="ECO:0000256" key="3">
    <source>
        <dbReference type="ARBA" id="ARBA00033164"/>
    </source>
</evidence>
<accession>A0ABP3DMP0</accession>
<feature type="domain" description="Pseudouridine synthase RsuA/RluA-like" evidence="4">
    <location>
        <begin position="100"/>
        <end position="264"/>
    </location>
</feature>
<organism evidence="5 6">
    <name type="scientific">Saccharothrix mutabilis subsp. mutabilis</name>
    <dbReference type="NCBI Taxonomy" id="66855"/>
    <lineage>
        <taxon>Bacteria</taxon>
        <taxon>Bacillati</taxon>
        <taxon>Actinomycetota</taxon>
        <taxon>Actinomycetes</taxon>
        <taxon>Pseudonocardiales</taxon>
        <taxon>Pseudonocardiaceae</taxon>
        <taxon>Saccharothrix</taxon>
    </lineage>
</organism>
<evidence type="ECO:0000313" key="5">
    <source>
        <dbReference type="EMBL" id="GAA0234164.1"/>
    </source>
</evidence>
<keyword evidence="6" id="KW-1185">Reference proteome</keyword>
<sequence length="318" mass="35944">MRRKLRPPLPQRHGLDPARLRLPVEGSWATLRDHLVERLPRVAPERIDVMLAEGRIYDLNGPVAPDAAFAPGTSVWFHRDLPEEVPVPFDLRVVYRDDAILVVDKPHFLATIPRGKHVVQTALVRLRTELGLPHLTPAHRLDRVTAGLVLFVVDPALRGKYQTMFKDRLVHKEYEAIAPYRAELETPVVVRSRIVKEKGVITAQEVPGPVNAETRVELVQRVEGVERGERVELGERVDVCGGWGRYRLLPFTGRTHQLRLHMASLGVPIRNDDFYPVLREKPLDDFTDPLQLLAKVLAFTDPVTGASRRFVSSLSLSV</sequence>
<dbReference type="InterPro" id="IPR050188">
    <property type="entry name" value="RluA_PseudoU_synthase"/>
</dbReference>
<dbReference type="Proteomes" id="UP001500416">
    <property type="component" value="Unassembled WGS sequence"/>
</dbReference>
<dbReference type="InterPro" id="IPR006224">
    <property type="entry name" value="PsdUridine_synth_RluA-like_CS"/>
</dbReference>
<protein>
    <recommendedName>
        <fullName evidence="2">RNA pseudouridylate synthase</fullName>
    </recommendedName>
    <alternativeName>
        <fullName evidence="3">RNA-uridine isomerase</fullName>
    </alternativeName>
</protein>
<comment type="caution">
    <text evidence="5">The sequence shown here is derived from an EMBL/GenBank/DDBJ whole genome shotgun (WGS) entry which is preliminary data.</text>
</comment>
<dbReference type="InterPro" id="IPR020103">
    <property type="entry name" value="PsdUridine_synth_cat_dom_sf"/>
</dbReference>
<dbReference type="EMBL" id="BAAABU010000007">
    <property type="protein sequence ID" value="GAA0234164.1"/>
    <property type="molecule type" value="Genomic_DNA"/>
</dbReference>
<dbReference type="PANTHER" id="PTHR21600:SF84">
    <property type="entry name" value="PSEUDOURIDINE SYNTHASE RSUA_RLUA-LIKE DOMAIN-CONTAINING PROTEIN"/>
    <property type="match status" value="1"/>
</dbReference>
<evidence type="ECO:0000256" key="2">
    <source>
        <dbReference type="ARBA" id="ARBA00031870"/>
    </source>
</evidence>
<dbReference type="SUPFAM" id="SSF55120">
    <property type="entry name" value="Pseudouridine synthase"/>
    <property type="match status" value="1"/>
</dbReference>
<evidence type="ECO:0000313" key="6">
    <source>
        <dbReference type="Proteomes" id="UP001500416"/>
    </source>
</evidence>
<dbReference type="Gene3D" id="3.30.2350.10">
    <property type="entry name" value="Pseudouridine synthase"/>
    <property type="match status" value="1"/>
</dbReference>